<proteinExistence type="predicted"/>
<dbReference type="AlphaFoldDB" id="A0A0H5QWB9"/>
<name>A0A0H5QWB9_9EUKA</name>
<dbReference type="EMBL" id="HACM01005610">
    <property type="protein sequence ID" value="CRZ06052.1"/>
    <property type="molecule type" value="Transcribed_RNA"/>
</dbReference>
<protein>
    <submittedName>
        <fullName evidence="1">Uncharacterized protein</fullName>
    </submittedName>
</protein>
<accession>A0A0H5QWB9</accession>
<organism evidence="1">
    <name type="scientific">Spongospora subterranea</name>
    <dbReference type="NCBI Taxonomy" id="70186"/>
    <lineage>
        <taxon>Eukaryota</taxon>
        <taxon>Sar</taxon>
        <taxon>Rhizaria</taxon>
        <taxon>Endomyxa</taxon>
        <taxon>Phytomyxea</taxon>
        <taxon>Plasmodiophorida</taxon>
        <taxon>Plasmodiophoridae</taxon>
        <taxon>Spongospora</taxon>
    </lineage>
</organism>
<evidence type="ECO:0000313" key="1">
    <source>
        <dbReference type="EMBL" id="CRZ06052.1"/>
    </source>
</evidence>
<sequence>MYIHVRRIITGPSEVLMLILGLRRRAFRSPRNSMERYVDAPSRGFDIASYRERFNLAPLTLSQESKFRAAVNSRHDIQCEMANRQKSRYSYEFPGTYCSCSARAQEAVCPAIKDGHSPHAAGWGNCSAHQAPSYPAALRSLPALSSY</sequence>
<reference evidence="1" key="1">
    <citation type="submission" date="2015-04" db="EMBL/GenBank/DDBJ databases">
        <title>The genome sequence of the plant pathogenic Rhizarian Plasmodiophora brassicae reveals insights in its biotrophic life cycle and the origin of chitin synthesis.</title>
        <authorList>
            <person name="Schwelm A."/>
            <person name="Fogelqvist J."/>
            <person name="Knaust A."/>
            <person name="Julke S."/>
            <person name="Lilja T."/>
            <person name="Dhandapani V."/>
            <person name="Bonilla-Rosso G."/>
            <person name="Karlsson M."/>
            <person name="Shevchenko A."/>
            <person name="Choi S.R."/>
            <person name="Kim H.G."/>
            <person name="Park J.Y."/>
            <person name="Lim Y.P."/>
            <person name="Ludwig-Muller J."/>
            <person name="Dixelius C."/>
        </authorList>
    </citation>
    <scope>NUCLEOTIDE SEQUENCE</scope>
    <source>
        <tissue evidence="1">Potato root galls</tissue>
    </source>
</reference>